<accession>A0A8K1LMN5</accession>
<evidence type="ECO:0000256" key="11">
    <source>
        <dbReference type="ARBA" id="ARBA00038888"/>
    </source>
</evidence>
<dbReference type="GO" id="GO:0005789">
    <property type="term" value="C:endoplasmic reticulum membrane"/>
    <property type="evidence" value="ECO:0007669"/>
    <property type="project" value="UniProtKB-SubCell"/>
</dbReference>
<keyword evidence="4 12" id="KW-0378">Hydrolase</keyword>
<feature type="region of interest" description="Disordered" evidence="13">
    <location>
        <begin position="1"/>
        <end position="33"/>
    </location>
</feature>
<evidence type="ECO:0000256" key="7">
    <source>
        <dbReference type="ARBA" id="ARBA00022989"/>
    </source>
</evidence>
<dbReference type="GO" id="GO:0004573">
    <property type="term" value="F:Glc3Man9GlcNAc2 oligosaccharide glucosidase activity"/>
    <property type="evidence" value="ECO:0007669"/>
    <property type="project" value="UniProtKB-UniRule"/>
</dbReference>
<comment type="function">
    <text evidence="12">Cleaves the distal alpha 1,2-linked glucose residue from the Glc(3)Man(9)GlcNAc(2) oligosaccharide precursor.</text>
</comment>
<evidence type="ECO:0000256" key="9">
    <source>
        <dbReference type="ARBA" id="ARBA00023180"/>
    </source>
</evidence>
<dbReference type="InterPro" id="IPR038518">
    <property type="entry name" value="Glyco_hydro_63N_sf"/>
</dbReference>
<dbReference type="OrthoDB" id="410058at2759"/>
<evidence type="ECO:0000256" key="6">
    <source>
        <dbReference type="ARBA" id="ARBA00022968"/>
    </source>
</evidence>
<proteinExistence type="inferred from homology"/>
<evidence type="ECO:0000259" key="16">
    <source>
        <dbReference type="Pfam" id="PF16923"/>
    </source>
</evidence>
<dbReference type="InterPro" id="IPR031335">
    <property type="entry name" value="Glyco_hydro_63_C"/>
</dbReference>
<dbReference type="SUPFAM" id="SSF48208">
    <property type="entry name" value="Six-hairpin glycosidases"/>
    <property type="match status" value="1"/>
</dbReference>
<dbReference type="Proteomes" id="UP000796761">
    <property type="component" value="Unassembled WGS sequence"/>
</dbReference>
<dbReference type="InterPro" id="IPR012341">
    <property type="entry name" value="6hp_glycosidase-like_sf"/>
</dbReference>
<dbReference type="Pfam" id="PF25081">
    <property type="entry name" value="CC142_N"/>
    <property type="match status" value="1"/>
</dbReference>
<feature type="domain" description="Glycosyl hydrolase family 63 N-terminal" evidence="16">
    <location>
        <begin position="836"/>
        <end position="979"/>
    </location>
</feature>
<dbReference type="GO" id="GO:0006487">
    <property type="term" value="P:protein N-linked glycosylation"/>
    <property type="evidence" value="ECO:0007669"/>
    <property type="project" value="UniProtKB-UniRule"/>
</dbReference>
<dbReference type="InterPro" id="IPR004888">
    <property type="entry name" value="Glycoside_hydrolase_63"/>
</dbReference>
<dbReference type="EMBL" id="SWJQ01000195">
    <property type="protein sequence ID" value="TRZ19158.1"/>
    <property type="molecule type" value="Genomic_DNA"/>
</dbReference>
<dbReference type="InterPro" id="IPR055350">
    <property type="entry name" value="CCDC142_C"/>
</dbReference>
<keyword evidence="9" id="KW-0325">Glycoprotein</keyword>
<evidence type="ECO:0000256" key="10">
    <source>
        <dbReference type="ARBA" id="ARBA00023295"/>
    </source>
</evidence>
<protein>
    <recommendedName>
        <fullName evidence="11 12">Mannosyl-oligosaccharide glucosidase</fullName>
        <ecNumber evidence="11 12">3.2.1.106</ecNumber>
    </recommendedName>
</protein>
<keyword evidence="19" id="KW-1185">Reference proteome</keyword>
<feature type="compositionally biased region" description="Basic and acidic residues" evidence="13">
    <location>
        <begin position="753"/>
        <end position="766"/>
    </location>
</feature>
<gene>
    <name evidence="18" type="ORF">HGM15179_007997</name>
</gene>
<evidence type="ECO:0000259" key="14">
    <source>
        <dbReference type="Pfam" id="PF03200"/>
    </source>
</evidence>
<keyword evidence="5 12" id="KW-0256">Endoplasmic reticulum</keyword>
<organism evidence="18 19">
    <name type="scientific">Zosterops borbonicus</name>
    <dbReference type="NCBI Taxonomy" id="364589"/>
    <lineage>
        <taxon>Eukaryota</taxon>
        <taxon>Metazoa</taxon>
        <taxon>Chordata</taxon>
        <taxon>Craniata</taxon>
        <taxon>Vertebrata</taxon>
        <taxon>Euteleostomi</taxon>
        <taxon>Archelosauria</taxon>
        <taxon>Archosauria</taxon>
        <taxon>Dinosauria</taxon>
        <taxon>Saurischia</taxon>
        <taxon>Theropoda</taxon>
        <taxon>Coelurosauria</taxon>
        <taxon>Aves</taxon>
        <taxon>Neognathae</taxon>
        <taxon>Neoaves</taxon>
        <taxon>Telluraves</taxon>
        <taxon>Australaves</taxon>
        <taxon>Passeriformes</taxon>
        <taxon>Sylvioidea</taxon>
        <taxon>Zosteropidae</taxon>
        <taxon>Zosterops</taxon>
    </lineage>
</organism>
<comment type="subcellular location">
    <subcellularLocation>
        <location evidence="1 12">Endoplasmic reticulum membrane</location>
        <topology evidence="1 12">Single-pass type II membrane protein</topology>
    </subcellularLocation>
</comment>
<dbReference type="FunFam" id="2.70.98.110:FF:000001">
    <property type="entry name" value="Mannosyl-oligosaccharide glucosidase"/>
    <property type="match status" value="1"/>
</dbReference>
<sequence>MLRSVTPGLRRLLSPRSGRRGDGDEDDDEDEDEAASIVVPLEQSFPGLRRRLCVWEDPRTETFVGYVQPHPGGAGDFSEDAVRQRVAERGAALHALLQHRHLLRLARDFTRRLKASSDFLRRLLALPGPGEPGGSVPALRELCLELRVHAGHWATLLRRLRTDAWLQALPQRRGQAVLHMRWALLLPALMATRLAGQLIEGRLRELGRPGTPCPASECLADLFQGLEIYNRMVQGLAEQLGPEVKAPGAFTVGEVLQLLATERGRAVAQRLQPLLWPQNGNIRDGHVCWEDVVVPWPPEHNMAEKGMGMDTEPSRAEVLAAELQALCHEDEELMGRVFEALVASADSLWQPVLSESPEPSGLAPGLRPGSSGGWKAVRWLDAARGPVTATLSARYRLLLWEAVGSMLGDSAGTPPATPSATVTAAWELSRALAVARVPPECQEELGRLCLHLLCQSVLCSWDTDFTRALGSGLSDKCLETLGGPPGPGCSRTAQQLRCLFPALALALRCLRLLPARPHGERAPPGGLCLRLQVLGRCLAAVAAAHAWLTGRAGRYLAAWALPQFLLLTQGDLQVLKAEAEQLMLQVSGTFPEPEEIHRDSPPEPLPSPGSPWELQLCRQIRDMANSIQLFSGDVLWMFSTSCKRLSAEIFDQTMPLGRHWRLRPRAELPSSPSAYAAAAVQAVLGQVLQGAQALPHDAQVPTLARVTTAFLEAWMDHILTRRIKFRWRSADVTSATALMAGERRRRPGGGPQERPRERLRDRDPKLRQQQKPPRGSGRGRTALVLIAAAAALVLGLAAAVAEWKRWSETSRLVTPHPAPPAVPPGSTGPLASPTYFWGTYRPHVYFGMKTRSPRAVVTGLMWLQHGGNLRHTTEQNDGVSRYGWLMHDGENFGVQEIRDEGLVLRTEFVKQPGGDHGGDWSWRITAKMEGKSPPPLLSLFFYVATDGQGTLRPVLENGTRLAAVAGTAEELGDFTLTFLPPTGEDGEGTKYASYNFLAAEVPGLHRLTDLVRQSLRKSSVFSPPGRPRRRFFGVSSSGGLPGEPPRGQLLLHQVTLELPAVLEVTLESGSAAGTRHGRLAGPALSAALARHTAAFEQRFEDTFGLEARGVSLPQRRFAQAALSEMLGGIGFFHGRSLLRSELREEPVPGAESVLFTAVPSRSCFPRGFLWDEGFHLLLLGRWDPALARDILAHWLDLLNADGWIPREQILGEEARARVPPEFVLQHSETANPPTLLLALEQLLPDTPLPYLRRLFPRLRAWFEWLNRTQAGPEPFTFRWRGRDTDPERFLNPKTLSSGLDDYPRASHPSAQERHLDLRCWMALGARVLAVLAEHLGESPTPYRDMAAALSDSNLLDQLHWAPELGTFADFGNHSAAVALRWHRPAPVPGRPPPAPQLRREVREAPRPQFVGALGYVSLFPLLLQLLQADSPRLPALLGSMRSEKQLWTPFGLRSLARDSPLYLRRNTEHDPPYWRGSVWVNINFLALRALHGYARVAGPHRERAAELYRELRHNLVANVFRQYEATGFLWEHYRDSDGTGQGCHPFAGWSALVVLAMAEDY</sequence>
<dbReference type="PANTHER" id="PTHR10412">
    <property type="entry name" value="MANNOSYL-OLIGOSACCHARIDE GLUCOSIDASE"/>
    <property type="match status" value="1"/>
</dbReference>
<feature type="compositionally biased region" description="Low complexity" evidence="13">
    <location>
        <begin position="7"/>
        <end position="16"/>
    </location>
</feature>
<feature type="region of interest" description="Disordered" evidence="13">
    <location>
        <begin position="738"/>
        <end position="779"/>
    </location>
</feature>
<evidence type="ECO:0000259" key="17">
    <source>
        <dbReference type="Pfam" id="PF25081"/>
    </source>
</evidence>
<dbReference type="GO" id="GO:0009311">
    <property type="term" value="P:oligosaccharide metabolic process"/>
    <property type="evidence" value="ECO:0007669"/>
    <property type="project" value="UniProtKB-UniRule"/>
</dbReference>
<keyword evidence="7" id="KW-1133">Transmembrane helix</keyword>
<evidence type="ECO:0000256" key="13">
    <source>
        <dbReference type="SAM" id="MobiDB-lite"/>
    </source>
</evidence>
<reference evidence="18" key="1">
    <citation type="submission" date="2019-04" db="EMBL/GenBank/DDBJ databases">
        <title>Genome assembly of Zosterops borbonicus 15179.</title>
        <authorList>
            <person name="Leroy T."/>
            <person name="Anselmetti Y."/>
            <person name="Tilak M.-K."/>
            <person name="Nabholz B."/>
        </authorList>
    </citation>
    <scope>NUCLEOTIDE SEQUENCE</scope>
    <source>
        <strain evidence="18">HGM_15179</strain>
        <tissue evidence="18">Muscle</tissue>
    </source>
</reference>
<dbReference type="Gene3D" id="2.70.98.110">
    <property type="entry name" value="Glycosyl hydrolase family 63, N-terminal domain"/>
    <property type="match status" value="1"/>
</dbReference>
<evidence type="ECO:0000313" key="18">
    <source>
        <dbReference type="EMBL" id="TRZ19158.1"/>
    </source>
</evidence>
<feature type="domain" description="Coiled-coil protein 142 C-terminal" evidence="15">
    <location>
        <begin position="399"/>
        <end position="727"/>
    </location>
</feature>
<evidence type="ECO:0000259" key="15">
    <source>
        <dbReference type="Pfam" id="PF14923"/>
    </source>
</evidence>
<evidence type="ECO:0000313" key="19">
    <source>
        <dbReference type="Proteomes" id="UP000796761"/>
    </source>
</evidence>
<evidence type="ECO:0000256" key="5">
    <source>
        <dbReference type="ARBA" id="ARBA00022824"/>
    </source>
</evidence>
<name>A0A8K1LMN5_9PASS</name>
<comment type="similarity">
    <text evidence="2 12">Belongs to the glycosyl hydrolase 63 family.</text>
</comment>
<evidence type="ECO:0000256" key="3">
    <source>
        <dbReference type="ARBA" id="ARBA00022692"/>
    </source>
</evidence>
<keyword evidence="8" id="KW-0472">Membrane</keyword>
<dbReference type="Pfam" id="PF14923">
    <property type="entry name" value="CCDC142"/>
    <property type="match status" value="1"/>
</dbReference>
<dbReference type="Pfam" id="PF16923">
    <property type="entry name" value="Glyco_hydro_63N"/>
    <property type="match status" value="1"/>
</dbReference>
<dbReference type="PANTHER" id="PTHR10412:SF11">
    <property type="entry name" value="MANNOSYL-OLIGOSACCHARIDE GLUCOSIDASE"/>
    <property type="match status" value="1"/>
</dbReference>
<dbReference type="Gene3D" id="1.50.10.10">
    <property type="match status" value="1"/>
</dbReference>
<evidence type="ECO:0000256" key="12">
    <source>
        <dbReference type="RuleBase" id="RU368089"/>
    </source>
</evidence>
<comment type="catalytic activity">
    <reaction evidence="12">
        <text>N(4)-(alpha-D-Glc-(1-&gt;2)-alpha-D-Glc-(1-&gt;3)-alpha-D-Glc-(1-&gt;3)-alpha-D-Man-(1-&gt;2)-alpha-D-Man-(1-&gt;2)-alpha-D-Man-(1-&gt;3)-[alpha-D-Man-(1-&gt;2)-alpha-D-Man-(1-&gt;3)-[alpha-D-Man-(1-&gt;2)-alpha-D-Man-(1-&gt;6)]-alpha-D-Man-(1-&gt;6)]-beta-D-Man-(1-&gt;4)-beta-D-GlcNAc-(1-&gt;4)-beta-D-GlcNAc)-L-asparaginyl-[protein] + H2O = N(4)-(alpha-D-Glc-(1-&gt;3)-alpha-D-Glc-(1-&gt;3)-alpha-D-Man-(1-&gt;2)-alpha-D-Man-(1-&gt;2)-alpha-D-Man-(1-&gt;3)-[alpha-D-Man-(1-&gt;2)-alpha-D-Man-(1-&gt;3)-[alpha-D-Man-(1-&gt;2)-alpha-D-Man-(1-&gt;6)]-alpha-D-Man-(1-&gt;6)]-beta-D-Man-(1-&gt;4)-beta-D-GlcNAc-(1-&gt;4)-beta-D-GlcNAc)-L-asparaginyl-[protein] + beta-D-glucose</text>
        <dbReference type="Rhea" id="RHEA:55988"/>
        <dbReference type="Rhea" id="RHEA-COMP:12806"/>
        <dbReference type="Rhea" id="RHEA-COMP:14355"/>
        <dbReference type="ChEBI" id="CHEBI:15377"/>
        <dbReference type="ChEBI" id="CHEBI:15903"/>
        <dbReference type="ChEBI" id="CHEBI:59082"/>
        <dbReference type="ChEBI" id="CHEBI:132537"/>
        <dbReference type="EC" id="3.2.1.106"/>
    </reaction>
</comment>
<feature type="compositionally biased region" description="Acidic residues" evidence="13">
    <location>
        <begin position="23"/>
        <end position="33"/>
    </location>
</feature>
<feature type="domain" description="Glycosyl hydrolase family 63 C-terminal" evidence="14">
    <location>
        <begin position="1081"/>
        <end position="1559"/>
    </location>
</feature>
<evidence type="ECO:0000256" key="2">
    <source>
        <dbReference type="ARBA" id="ARBA00010833"/>
    </source>
</evidence>
<dbReference type="EC" id="3.2.1.106" evidence="11 12"/>
<keyword evidence="6" id="KW-0735">Signal-anchor</keyword>
<evidence type="ECO:0000256" key="4">
    <source>
        <dbReference type="ARBA" id="ARBA00022801"/>
    </source>
</evidence>
<comment type="caution">
    <text evidence="18">The sequence shown here is derived from an EMBL/GenBank/DDBJ whole genome shotgun (WGS) entry which is preliminary data.</text>
</comment>
<keyword evidence="10 12" id="KW-0326">Glycosidase</keyword>
<dbReference type="Pfam" id="PF03200">
    <property type="entry name" value="Glyco_hydro_63"/>
    <property type="match status" value="1"/>
</dbReference>
<dbReference type="InterPro" id="IPR008928">
    <property type="entry name" value="6-hairpin_glycosidase_sf"/>
</dbReference>
<keyword evidence="3" id="KW-0812">Transmembrane</keyword>
<evidence type="ECO:0000256" key="1">
    <source>
        <dbReference type="ARBA" id="ARBA00004648"/>
    </source>
</evidence>
<feature type="domain" description="CC142 N-terminal" evidence="17">
    <location>
        <begin position="91"/>
        <end position="277"/>
    </location>
</feature>
<dbReference type="InterPro" id="IPR031631">
    <property type="entry name" value="Glyco_hydro_63N"/>
</dbReference>
<dbReference type="InterPro" id="IPR056901">
    <property type="entry name" value="CC142_N"/>
</dbReference>
<evidence type="ECO:0000256" key="8">
    <source>
        <dbReference type="ARBA" id="ARBA00023136"/>
    </source>
</evidence>